<organism evidence="19 20">
    <name type="scientific">Electrophorus electricus</name>
    <name type="common">Electric eel</name>
    <name type="synonym">Gymnotus electricus</name>
    <dbReference type="NCBI Taxonomy" id="8005"/>
    <lineage>
        <taxon>Eukaryota</taxon>
        <taxon>Metazoa</taxon>
        <taxon>Chordata</taxon>
        <taxon>Craniata</taxon>
        <taxon>Vertebrata</taxon>
        <taxon>Euteleostomi</taxon>
        <taxon>Actinopterygii</taxon>
        <taxon>Neopterygii</taxon>
        <taxon>Teleostei</taxon>
        <taxon>Ostariophysi</taxon>
        <taxon>Gymnotiformes</taxon>
        <taxon>Gymnotoidei</taxon>
        <taxon>Gymnotidae</taxon>
        <taxon>Electrophorus</taxon>
    </lineage>
</organism>
<evidence type="ECO:0000256" key="6">
    <source>
        <dbReference type="ARBA" id="ARBA00022927"/>
    </source>
</evidence>
<keyword evidence="20" id="KW-1185">Reference proteome</keyword>
<keyword evidence="12" id="KW-0206">Cytoskeleton</keyword>
<evidence type="ECO:0000256" key="15">
    <source>
        <dbReference type="ARBA" id="ARBA00073502"/>
    </source>
</evidence>
<reference evidence="19" key="5">
    <citation type="submission" date="2025-09" db="UniProtKB">
        <authorList>
            <consortium name="Ensembl"/>
        </authorList>
    </citation>
    <scope>IDENTIFICATION</scope>
</reference>
<evidence type="ECO:0000256" key="14">
    <source>
        <dbReference type="ARBA" id="ARBA00063019"/>
    </source>
</evidence>
<dbReference type="Gene3D" id="1.10.10.1540">
    <property type="entry name" value="Costar domain"/>
    <property type="match status" value="1"/>
</dbReference>
<dbReference type="PANTHER" id="PTHR22739">
    <property type="entry name" value="STRIATED MUSCLE ACTIVATOR OF RHO-DEPENDENT SIGNALING-RELATED"/>
    <property type="match status" value="1"/>
</dbReference>
<dbReference type="PANTHER" id="PTHR22739:SF20">
    <property type="entry name" value="ACTIN-BINDING RHO-ACTIVATING PROTEIN"/>
    <property type="match status" value="1"/>
</dbReference>
<proteinExistence type="predicted"/>
<evidence type="ECO:0000256" key="3">
    <source>
        <dbReference type="ARBA" id="ARBA00022448"/>
    </source>
</evidence>
<dbReference type="InterPro" id="IPR026111">
    <property type="entry name" value="Abra"/>
</dbReference>
<reference evidence="20" key="1">
    <citation type="journal article" date="2014" name="Science">
        <title>Nonhuman genetics. Genomic basis for the convergent evolution of electric organs.</title>
        <authorList>
            <person name="Gallant J.R."/>
            <person name="Traeger L.L."/>
            <person name="Volkening J.D."/>
            <person name="Moffett H."/>
            <person name="Chen P.H."/>
            <person name="Novina C.D."/>
            <person name="Phillips G.N.Jr."/>
            <person name="Anand R."/>
            <person name="Wells G.B."/>
            <person name="Pinch M."/>
            <person name="Guth R."/>
            <person name="Unguez G.A."/>
            <person name="Albert J.S."/>
            <person name="Zakon H.H."/>
            <person name="Samanta M.P."/>
            <person name="Sussman M.R."/>
        </authorList>
    </citation>
    <scope>NUCLEOTIDE SEQUENCE [LARGE SCALE GENOMIC DNA]</scope>
</reference>
<name>A0A4W4GNC5_ELEEL</name>
<protein>
    <recommendedName>
        <fullName evidence="15">Actin-binding Rho-activating protein</fullName>
    </recommendedName>
    <alternativeName>
        <fullName evidence="16">Striated muscle activator of Rho-dependent signaling</fullName>
    </alternativeName>
</protein>
<keyword evidence="6" id="KW-0653">Protein transport</keyword>
<keyword evidence="3" id="KW-0813">Transport</keyword>
<reference evidence="19" key="3">
    <citation type="submission" date="2020-05" db="EMBL/GenBank/DDBJ databases">
        <title>Electrophorus electricus (electric eel) genome, fEleEle1, primary haplotype.</title>
        <authorList>
            <person name="Myers G."/>
            <person name="Meyer A."/>
            <person name="Fedrigo O."/>
            <person name="Formenti G."/>
            <person name="Rhie A."/>
            <person name="Tracey A."/>
            <person name="Sims Y."/>
            <person name="Jarvis E.D."/>
        </authorList>
    </citation>
    <scope>NUCLEOTIDE SEQUENCE [LARGE SCALE GENOMIC DNA]</scope>
</reference>
<dbReference type="Pfam" id="PF14705">
    <property type="entry name" value="Costars"/>
    <property type="match status" value="1"/>
</dbReference>
<keyword evidence="9" id="KW-0010">Activator</keyword>
<evidence type="ECO:0000256" key="8">
    <source>
        <dbReference type="ARBA" id="ARBA00023015"/>
    </source>
</evidence>
<comment type="subcellular location">
    <subcellularLocation>
        <location evidence="2">Cytoplasm</location>
        <location evidence="2">Cytoskeleton</location>
    </subcellularLocation>
    <subcellularLocation>
        <location evidence="1">Cytoplasm</location>
        <location evidence="1">Myofibril</location>
        <location evidence="1">Sarcomere</location>
    </subcellularLocation>
</comment>
<keyword evidence="10" id="KW-0804">Transcription</keyword>
<keyword evidence="11" id="KW-0009">Actin-binding</keyword>
<evidence type="ECO:0000256" key="9">
    <source>
        <dbReference type="ARBA" id="ARBA00023159"/>
    </source>
</evidence>
<dbReference type="Ensembl" id="ENSEEET00000039529.2">
    <property type="protein sequence ID" value="ENSEEEP00000039079.2"/>
    <property type="gene ID" value="ENSEEEG00000018556.2"/>
</dbReference>
<evidence type="ECO:0000256" key="7">
    <source>
        <dbReference type="ARBA" id="ARBA00023010"/>
    </source>
</evidence>
<dbReference type="InterPro" id="IPR038095">
    <property type="entry name" value="Costars_sf"/>
</dbReference>
<evidence type="ECO:0000256" key="16">
    <source>
        <dbReference type="ARBA" id="ARBA00076363"/>
    </source>
</evidence>
<sequence length="358" mass="41157">MSTETSVRTLSTNKTTKKLHTLSMVCGLARSWQQWICENEEKQASEPTGWCPDSNDKAKSKTKAPTKLVPSEKKSQPNQAPKLQHQVEDQKEPRESRIKTKQVMKTVTRDVQEKSVGIEFLSSYICKDTAAEEVDKILHKKSSPTLRRRCSNMVSELTRSWKAVESKQKRIGEATEDKDLFEAKERVLEVDRDSKNPEAKKEVQDADKINALSHTYSTVGRMKNRWQDWASEHTISQKLNPFSDDFDYNFSMSTRLRKGDEGYGRPKEGSKTAERARRAEAHIHREIDHMCYIIQTMADPDLDGCTRVTFGQLFDRYVRISDKVVGILMRARKHGKVSFKGEMLWQGRDDDVIVTLLI</sequence>
<evidence type="ECO:0000256" key="2">
    <source>
        <dbReference type="ARBA" id="ARBA00004245"/>
    </source>
</evidence>
<evidence type="ECO:0000259" key="18">
    <source>
        <dbReference type="SMART" id="SM01283"/>
    </source>
</evidence>
<evidence type="ECO:0000256" key="5">
    <source>
        <dbReference type="ARBA" id="ARBA00022553"/>
    </source>
</evidence>
<evidence type="ECO:0000256" key="17">
    <source>
        <dbReference type="SAM" id="MobiDB-lite"/>
    </source>
</evidence>
<dbReference type="GO" id="GO:0005856">
    <property type="term" value="C:cytoskeleton"/>
    <property type="evidence" value="ECO:0007669"/>
    <property type="project" value="UniProtKB-SubCell"/>
</dbReference>
<dbReference type="Proteomes" id="UP000314983">
    <property type="component" value="Chromosome 8"/>
</dbReference>
<dbReference type="AlphaFoldDB" id="A0A4W4GNC5"/>
<dbReference type="SMART" id="SM01283">
    <property type="entry name" value="Costars"/>
    <property type="match status" value="1"/>
</dbReference>
<dbReference type="GO" id="GO:0030017">
    <property type="term" value="C:sarcomere"/>
    <property type="evidence" value="ECO:0007669"/>
    <property type="project" value="UniProtKB-SubCell"/>
</dbReference>
<accession>A0A4W4GNC5</accession>
<reference evidence="19" key="4">
    <citation type="submission" date="2025-08" db="UniProtKB">
        <authorList>
            <consortium name="Ensembl"/>
        </authorList>
    </citation>
    <scope>IDENTIFICATION</scope>
</reference>
<evidence type="ECO:0000256" key="13">
    <source>
        <dbReference type="ARBA" id="ARBA00059783"/>
    </source>
</evidence>
<dbReference type="GO" id="GO:0035025">
    <property type="term" value="P:positive regulation of Rho protein signal transduction"/>
    <property type="evidence" value="ECO:0007669"/>
    <property type="project" value="InterPro"/>
</dbReference>
<dbReference type="GO" id="GO:0003779">
    <property type="term" value="F:actin binding"/>
    <property type="evidence" value="ECO:0007669"/>
    <property type="project" value="UniProtKB-KW"/>
</dbReference>
<evidence type="ECO:0000256" key="1">
    <source>
        <dbReference type="ARBA" id="ARBA00004204"/>
    </source>
</evidence>
<evidence type="ECO:0000256" key="12">
    <source>
        <dbReference type="ARBA" id="ARBA00023212"/>
    </source>
</evidence>
<feature type="domain" description="Costars" evidence="18">
    <location>
        <begin position="281"/>
        <end position="357"/>
    </location>
</feature>
<dbReference type="GO" id="GO:0015031">
    <property type="term" value="P:protein transport"/>
    <property type="evidence" value="ECO:0007669"/>
    <property type="project" value="UniProtKB-KW"/>
</dbReference>
<dbReference type="InterPro" id="IPR027817">
    <property type="entry name" value="Costars_dom"/>
</dbReference>
<comment type="subunit">
    <text evidence="14">Binds F-actin and ABLIM1, ABLIM2 and ABLIM3. Interaction with ABLIM2 and ABLIM3 enhances activity.</text>
</comment>
<evidence type="ECO:0000256" key="10">
    <source>
        <dbReference type="ARBA" id="ARBA00023163"/>
    </source>
</evidence>
<keyword evidence="8" id="KW-0805">Transcription regulation</keyword>
<keyword evidence="4" id="KW-0963">Cytoplasm</keyword>
<evidence type="ECO:0000256" key="4">
    <source>
        <dbReference type="ARBA" id="ARBA00022490"/>
    </source>
</evidence>
<feature type="compositionally biased region" description="Basic and acidic residues" evidence="17">
    <location>
        <begin position="85"/>
        <end position="98"/>
    </location>
</feature>
<evidence type="ECO:0000313" key="19">
    <source>
        <dbReference type="Ensembl" id="ENSEEEP00000039079.2"/>
    </source>
</evidence>
<dbReference type="GO" id="GO:0045944">
    <property type="term" value="P:positive regulation of transcription by RNA polymerase II"/>
    <property type="evidence" value="ECO:0007669"/>
    <property type="project" value="TreeGrafter"/>
</dbReference>
<dbReference type="FunFam" id="1.10.10.1540:FF:000001">
    <property type="entry name" value="Actin-binding Rho-activating protein a"/>
    <property type="match status" value="1"/>
</dbReference>
<evidence type="ECO:0000313" key="20">
    <source>
        <dbReference type="Proteomes" id="UP000314983"/>
    </source>
</evidence>
<reference evidence="20" key="2">
    <citation type="journal article" date="2017" name="Sci. Adv.">
        <title>A tail of two voltages: Proteomic comparison of the three electric organs of the electric eel.</title>
        <authorList>
            <person name="Traeger L.L."/>
            <person name="Sabat G."/>
            <person name="Barrett-Wilt G.A."/>
            <person name="Wells G.B."/>
            <person name="Sussman M.R."/>
        </authorList>
    </citation>
    <scope>NUCLEOTIDE SEQUENCE [LARGE SCALE GENOMIC DNA]</scope>
</reference>
<keyword evidence="7" id="KW-0811">Translocation</keyword>
<evidence type="ECO:0000256" key="11">
    <source>
        <dbReference type="ARBA" id="ARBA00023203"/>
    </source>
</evidence>
<feature type="region of interest" description="Disordered" evidence="17">
    <location>
        <begin position="43"/>
        <end position="102"/>
    </location>
</feature>
<keyword evidence="5" id="KW-0597">Phosphoprotein</keyword>
<dbReference type="GeneTree" id="ENSGT00390000015984"/>
<dbReference type="OMA" id="DEPKWRS"/>
<gene>
    <name evidence="19" type="primary">abrab</name>
</gene>
<comment type="function">
    <text evidence="13">Acts as an activator of serum response factor (SRF)-dependent transcription possibly by inducing nuclear translocation of MKL1 or MKL2 and through a mechanism requiring Rho-actin signaling.</text>
</comment>